<dbReference type="GO" id="GO:0007059">
    <property type="term" value="P:chromosome segregation"/>
    <property type="evidence" value="ECO:0007669"/>
    <property type="project" value="TreeGrafter"/>
</dbReference>
<dbReference type="Pfam" id="PF02195">
    <property type="entry name" value="ParB_N"/>
    <property type="match status" value="1"/>
</dbReference>
<dbReference type="PANTHER" id="PTHR33375">
    <property type="entry name" value="CHROMOSOME-PARTITIONING PROTEIN PARB-RELATED"/>
    <property type="match status" value="1"/>
</dbReference>
<feature type="compositionally biased region" description="Basic and acidic residues" evidence="1">
    <location>
        <begin position="275"/>
        <end position="286"/>
    </location>
</feature>
<dbReference type="InterPro" id="IPR050336">
    <property type="entry name" value="Chromosome_partition/occlusion"/>
</dbReference>
<evidence type="ECO:0000259" key="2">
    <source>
        <dbReference type="SMART" id="SM00470"/>
    </source>
</evidence>
<dbReference type="Proteomes" id="UP000027451">
    <property type="component" value="Unassembled WGS sequence"/>
</dbReference>
<comment type="caution">
    <text evidence="3">The sequence shown here is derived from an EMBL/GenBank/DDBJ whole genome shotgun (WGS) entry which is preliminary data.</text>
</comment>
<name>A0A656QFE8_9BURK</name>
<evidence type="ECO:0000313" key="3">
    <source>
        <dbReference type="EMBL" id="KDR28487.1"/>
    </source>
</evidence>
<dbReference type="OrthoDB" id="8982069at2"/>
<dbReference type="GO" id="GO:0005694">
    <property type="term" value="C:chromosome"/>
    <property type="evidence" value="ECO:0007669"/>
    <property type="project" value="TreeGrafter"/>
</dbReference>
<sequence>MHPNGGKLSSLSMLTRAATASARAAEIEKETGAFTKTIQIAKIRVKPQVRHDFSDIADFAVRLQVVGHVHTPILVREIKGADGFELIAGERRVRGSTQNGWTEIPAKIFPADTPDLKIRMYQVSENVDRKGLSLKETSIGLAADVERFGREEASRIWTAPNGKQRSASWISKHLRFQKYGPITRELFDANQFDDIEAANKMADIEEISTDAAAELAAEIRAELRVGRKIGRLTLDARLNALRQQAAVPSDTPNAQQLTSQVGAEREDDAPPTIARDVDPVSVREPHAAAAADMTGAASLRPASSSTGAEDRGNDSAPRTNTPSRVKHERASSADPKKSVVWRVEEIYETGTGSIERVRSLQADLTAAGVGAEDREWRLWVAFVDIAASALVGMESETASRILNRFSAELNSRGPLELLNRLHPTRKTGVLPDDFRYDTDREIHPLAPGDWTL</sequence>
<feature type="region of interest" description="Disordered" evidence="1">
    <location>
        <begin position="244"/>
        <end position="337"/>
    </location>
</feature>
<protein>
    <submittedName>
        <fullName evidence="3">Nuclease</fullName>
    </submittedName>
</protein>
<organism evidence="3 4">
    <name type="scientific">Caballeronia zhejiangensis</name>
    <dbReference type="NCBI Taxonomy" id="871203"/>
    <lineage>
        <taxon>Bacteria</taxon>
        <taxon>Pseudomonadati</taxon>
        <taxon>Pseudomonadota</taxon>
        <taxon>Betaproteobacteria</taxon>
        <taxon>Burkholderiales</taxon>
        <taxon>Burkholderiaceae</taxon>
        <taxon>Caballeronia</taxon>
    </lineage>
</organism>
<feature type="domain" description="ParB-like N-terminal" evidence="2">
    <location>
        <begin position="36"/>
        <end position="127"/>
    </location>
</feature>
<proteinExistence type="predicted"/>
<feature type="compositionally biased region" description="Polar residues" evidence="1">
    <location>
        <begin position="250"/>
        <end position="261"/>
    </location>
</feature>
<dbReference type="PANTHER" id="PTHR33375:SF1">
    <property type="entry name" value="CHROMOSOME-PARTITIONING PROTEIN PARB-RELATED"/>
    <property type="match status" value="1"/>
</dbReference>
<keyword evidence="4" id="KW-1185">Reference proteome</keyword>
<dbReference type="RefSeq" id="WP_033536823.1">
    <property type="nucleotide sequence ID" value="NZ_JFHD01000018.1"/>
</dbReference>
<evidence type="ECO:0000256" key="1">
    <source>
        <dbReference type="SAM" id="MobiDB-lite"/>
    </source>
</evidence>
<dbReference type="SUPFAM" id="SSF110849">
    <property type="entry name" value="ParB/Sulfiredoxin"/>
    <property type="match status" value="1"/>
</dbReference>
<evidence type="ECO:0000313" key="4">
    <source>
        <dbReference type="Proteomes" id="UP000027451"/>
    </source>
</evidence>
<accession>A0A656QFE8</accession>
<feature type="compositionally biased region" description="Low complexity" evidence="1">
    <location>
        <begin position="287"/>
        <end position="297"/>
    </location>
</feature>
<dbReference type="SMART" id="SM00470">
    <property type="entry name" value="ParB"/>
    <property type="match status" value="1"/>
</dbReference>
<dbReference type="AlphaFoldDB" id="A0A656QFE8"/>
<dbReference type="InterPro" id="IPR003115">
    <property type="entry name" value="ParB_N"/>
</dbReference>
<reference evidence="3 4" key="1">
    <citation type="submission" date="2014-03" db="EMBL/GenBank/DDBJ databases">
        <title>Draft Genome Sequences of Four Burkholderia Strains.</title>
        <authorList>
            <person name="Liu X.Y."/>
            <person name="Li C.X."/>
            <person name="Xu J.H."/>
        </authorList>
    </citation>
    <scope>NUCLEOTIDE SEQUENCE [LARGE SCALE GENOMIC DNA]</scope>
    <source>
        <strain evidence="3 4">OP-1</strain>
    </source>
</reference>
<dbReference type="EMBL" id="JFHD01000018">
    <property type="protein sequence ID" value="KDR28487.1"/>
    <property type="molecule type" value="Genomic_DNA"/>
</dbReference>
<feature type="compositionally biased region" description="Basic and acidic residues" evidence="1">
    <location>
        <begin position="328"/>
        <end position="337"/>
    </location>
</feature>
<dbReference type="Gene3D" id="3.90.1530.10">
    <property type="entry name" value="Conserved hypothetical protein from pyrococcus furiosus pfu- 392566-001, ParB domain"/>
    <property type="match status" value="1"/>
</dbReference>
<dbReference type="InterPro" id="IPR036086">
    <property type="entry name" value="ParB/Sulfiredoxin_sf"/>
</dbReference>
<gene>
    <name evidence="3" type="ORF">BG60_11220</name>
</gene>